<dbReference type="UniPathway" id="UPA00078"/>
<evidence type="ECO:0000313" key="2">
    <source>
        <dbReference type="Proteomes" id="UP000315677"/>
    </source>
</evidence>
<dbReference type="Proteomes" id="UP000315677">
    <property type="component" value="Unassembled WGS sequence"/>
</dbReference>
<name>A0A543D9N5_9PSEU</name>
<keyword evidence="2" id="KW-1185">Reference proteome</keyword>
<sequence length="266" mass="28218">MTRPSRLILVTGTGTEVGKTWVTAALSRRLRAFGIEVAARKPAQSFTPGDTATDAAVLGEATDTPADTVCPPHRWYPVPLAPPMAADTLQLAPILLDDLVAELDWPSDVAIGFVEGAGGLCSPIAHDGDTLSLAQRVRPDLVLLVTEPVLGVVSQVRLAARALTGHEVLVVLNRYDPSDEVHRRSRDWLTAIDALAVLTNHDLADTVDSDAAWRAISGEPTTRCGATVLPTSLATPPGPRCRDCHTPSSLVASLDRPTDTRVLTPP</sequence>
<dbReference type="GO" id="GO:0000287">
    <property type="term" value="F:magnesium ion binding"/>
    <property type="evidence" value="ECO:0007669"/>
    <property type="project" value="InterPro"/>
</dbReference>
<dbReference type="OrthoDB" id="9802610at2"/>
<dbReference type="RefSeq" id="WP_142059653.1">
    <property type="nucleotide sequence ID" value="NZ_VFPA01000004.1"/>
</dbReference>
<comment type="caution">
    <text evidence="1">The sequence shown here is derived from an EMBL/GenBank/DDBJ whole genome shotgun (WGS) entry which is preliminary data.</text>
</comment>
<dbReference type="GO" id="GO:0004141">
    <property type="term" value="F:dethiobiotin synthase activity"/>
    <property type="evidence" value="ECO:0007669"/>
    <property type="project" value="InterPro"/>
</dbReference>
<dbReference type="Pfam" id="PF13500">
    <property type="entry name" value="AAA_26"/>
    <property type="match status" value="1"/>
</dbReference>
<dbReference type="GO" id="GO:0005829">
    <property type="term" value="C:cytosol"/>
    <property type="evidence" value="ECO:0007669"/>
    <property type="project" value="TreeGrafter"/>
</dbReference>
<dbReference type="EMBL" id="VFPA01000004">
    <property type="protein sequence ID" value="TQM06051.1"/>
    <property type="molecule type" value="Genomic_DNA"/>
</dbReference>
<dbReference type="AlphaFoldDB" id="A0A543D9N5"/>
<evidence type="ECO:0000313" key="1">
    <source>
        <dbReference type="EMBL" id="TQM06051.1"/>
    </source>
</evidence>
<accession>A0A543D9N5</accession>
<dbReference type="GO" id="GO:0005524">
    <property type="term" value="F:ATP binding"/>
    <property type="evidence" value="ECO:0007669"/>
    <property type="project" value="InterPro"/>
</dbReference>
<reference evidence="1 2" key="1">
    <citation type="submission" date="2019-06" db="EMBL/GenBank/DDBJ databases">
        <title>Sequencing the genomes of 1000 actinobacteria strains.</title>
        <authorList>
            <person name="Klenk H.-P."/>
        </authorList>
    </citation>
    <scope>NUCLEOTIDE SEQUENCE [LARGE SCALE GENOMIC DNA]</scope>
    <source>
        <strain evidence="1 2">DSM 45301</strain>
    </source>
</reference>
<dbReference type="Gene3D" id="3.40.50.300">
    <property type="entry name" value="P-loop containing nucleotide triphosphate hydrolases"/>
    <property type="match status" value="1"/>
</dbReference>
<dbReference type="InterPro" id="IPR004472">
    <property type="entry name" value="DTB_synth_BioD"/>
</dbReference>
<dbReference type="PANTHER" id="PTHR43210:SF5">
    <property type="entry name" value="DETHIOBIOTIN SYNTHETASE"/>
    <property type="match status" value="1"/>
</dbReference>
<dbReference type="InterPro" id="IPR027417">
    <property type="entry name" value="P-loop_NTPase"/>
</dbReference>
<proteinExistence type="predicted"/>
<dbReference type="SUPFAM" id="SSF52540">
    <property type="entry name" value="P-loop containing nucleoside triphosphate hydrolases"/>
    <property type="match status" value="1"/>
</dbReference>
<dbReference type="GO" id="GO:0009102">
    <property type="term" value="P:biotin biosynthetic process"/>
    <property type="evidence" value="ECO:0007669"/>
    <property type="project" value="UniProtKB-UniPathway"/>
</dbReference>
<dbReference type="CDD" id="cd03109">
    <property type="entry name" value="DTBS"/>
    <property type="match status" value="1"/>
</dbReference>
<gene>
    <name evidence="1" type="ORF">FB558_6285</name>
</gene>
<organism evidence="1 2">
    <name type="scientific">Pseudonocardia kunmingensis</name>
    <dbReference type="NCBI Taxonomy" id="630975"/>
    <lineage>
        <taxon>Bacteria</taxon>
        <taxon>Bacillati</taxon>
        <taxon>Actinomycetota</taxon>
        <taxon>Actinomycetes</taxon>
        <taxon>Pseudonocardiales</taxon>
        <taxon>Pseudonocardiaceae</taxon>
        <taxon>Pseudonocardia</taxon>
    </lineage>
</organism>
<dbReference type="PANTHER" id="PTHR43210">
    <property type="entry name" value="DETHIOBIOTIN SYNTHETASE"/>
    <property type="match status" value="1"/>
</dbReference>
<protein>
    <submittedName>
        <fullName evidence="1">Dethiobiotin synthetase</fullName>
    </submittedName>
</protein>